<feature type="chain" id="PRO_5001486779" evidence="2">
    <location>
        <begin position="30"/>
        <end position="157"/>
    </location>
</feature>
<evidence type="ECO:0000256" key="2">
    <source>
        <dbReference type="SAM" id="SignalP"/>
    </source>
</evidence>
<name>A0A016SH50_9BILA</name>
<evidence type="ECO:0000256" key="1">
    <source>
        <dbReference type="SAM" id="MobiDB-lite"/>
    </source>
</evidence>
<keyword evidence="4" id="KW-1185">Reference proteome</keyword>
<feature type="region of interest" description="Disordered" evidence="1">
    <location>
        <begin position="89"/>
        <end position="113"/>
    </location>
</feature>
<feature type="signal peptide" evidence="2">
    <location>
        <begin position="1"/>
        <end position="29"/>
    </location>
</feature>
<reference evidence="4" key="1">
    <citation type="journal article" date="2015" name="Nat. Genet.">
        <title>The genome and transcriptome of the zoonotic hookworm Ancylostoma ceylanicum identify infection-specific gene families.</title>
        <authorList>
            <person name="Schwarz E.M."/>
            <person name="Hu Y."/>
            <person name="Antoshechkin I."/>
            <person name="Miller M.M."/>
            <person name="Sternberg P.W."/>
            <person name="Aroian R.V."/>
        </authorList>
    </citation>
    <scope>NUCLEOTIDE SEQUENCE</scope>
    <source>
        <strain evidence="4">HY135</strain>
    </source>
</reference>
<evidence type="ECO:0000313" key="3">
    <source>
        <dbReference type="EMBL" id="EYB89940.1"/>
    </source>
</evidence>
<gene>
    <name evidence="3" type="primary">Acey_s0225.g2743</name>
    <name evidence="3" type="synonym">Acey-T02B11.9</name>
    <name evidence="3" type="ORF">Y032_0225g2743</name>
</gene>
<evidence type="ECO:0000313" key="4">
    <source>
        <dbReference type="Proteomes" id="UP000024635"/>
    </source>
</evidence>
<dbReference type="AlphaFoldDB" id="A0A016SH50"/>
<organism evidence="3 4">
    <name type="scientific">Ancylostoma ceylanicum</name>
    <dbReference type="NCBI Taxonomy" id="53326"/>
    <lineage>
        <taxon>Eukaryota</taxon>
        <taxon>Metazoa</taxon>
        <taxon>Ecdysozoa</taxon>
        <taxon>Nematoda</taxon>
        <taxon>Chromadorea</taxon>
        <taxon>Rhabditida</taxon>
        <taxon>Rhabditina</taxon>
        <taxon>Rhabditomorpha</taxon>
        <taxon>Strongyloidea</taxon>
        <taxon>Ancylostomatidae</taxon>
        <taxon>Ancylostomatinae</taxon>
        <taxon>Ancylostoma</taxon>
    </lineage>
</organism>
<protein>
    <submittedName>
        <fullName evidence="3">Uncharacterized protein</fullName>
    </submittedName>
</protein>
<comment type="caution">
    <text evidence="3">The sequence shown here is derived from an EMBL/GenBank/DDBJ whole genome shotgun (WGS) entry which is preliminary data.</text>
</comment>
<keyword evidence="2" id="KW-0732">Signal</keyword>
<accession>A0A016SH50</accession>
<dbReference type="EMBL" id="JARK01001561">
    <property type="protein sequence ID" value="EYB89940.1"/>
    <property type="molecule type" value="Genomic_DNA"/>
</dbReference>
<sequence>MPLAASLALITYLFFHIAVLSCIILNCGADKNREKVHVQRRQELKNLQRDAVLAGRPVQTVIEEVEPLMMRSTSRLSCVRDMPDMASLEKAQRAKKKGSIQPQREQKEDFTPIKSMECAQDLAKELSELHDLVGTNGNKSVMNCSGINFFLPRTSKQ</sequence>
<proteinExistence type="predicted"/>
<dbReference type="OrthoDB" id="5855448at2759"/>
<dbReference type="Proteomes" id="UP000024635">
    <property type="component" value="Unassembled WGS sequence"/>
</dbReference>